<dbReference type="Gene3D" id="1.20.1250.20">
    <property type="entry name" value="MFS general substrate transporter like domains"/>
    <property type="match status" value="1"/>
</dbReference>
<evidence type="ECO:0000259" key="7">
    <source>
        <dbReference type="PROSITE" id="PS50850"/>
    </source>
</evidence>
<dbReference type="OrthoDB" id="9768783at2"/>
<dbReference type="GO" id="GO:0022857">
    <property type="term" value="F:transmembrane transporter activity"/>
    <property type="evidence" value="ECO:0007669"/>
    <property type="project" value="InterPro"/>
</dbReference>
<evidence type="ECO:0000256" key="4">
    <source>
        <dbReference type="ARBA" id="ARBA00022989"/>
    </source>
</evidence>
<keyword evidence="9" id="KW-1185">Reference proteome</keyword>
<feature type="transmembrane region" description="Helical" evidence="6">
    <location>
        <begin position="84"/>
        <end position="102"/>
    </location>
</feature>
<name>A0A1Z4VUV8_9GAMM</name>
<dbReference type="PANTHER" id="PTHR23519">
    <property type="entry name" value="AUTOPHAGY-RELATED PROTEIN 22"/>
    <property type="match status" value="1"/>
</dbReference>
<keyword evidence="3 6" id="KW-0812">Transmembrane</keyword>
<feature type="transmembrane region" description="Helical" evidence="6">
    <location>
        <begin position="12"/>
        <end position="35"/>
    </location>
</feature>
<dbReference type="RefSeq" id="WP_096367169.1">
    <property type="nucleotide sequence ID" value="NZ_AP018052.1"/>
</dbReference>
<reference evidence="8 9" key="1">
    <citation type="submission" date="2017-05" db="EMBL/GenBank/DDBJ databases">
        <title>Thiocyanate degradation by Thiohalobacter thiocyanaticus FOKN1.</title>
        <authorList>
            <person name="Oshiki M."/>
            <person name="Fukushima T."/>
            <person name="Kawano S."/>
            <person name="Nakagawa J."/>
        </authorList>
    </citation>
    <scope>NUCLEOTIDE SEQUENCE [LARGE SCALE GENOMIC DNA]</scope>
    <source>
        <strain evidence="8 9">FOKN1</strain>
    </source>
</reference>
<feature type="transmembrane region" description="Helical" evidence="6">
    <location>
        <begin position="328"/>
        <end position="350"/>
    </location>
</feature>
<feature type="transmembrane region" description="Helical" evidence="6">
    <location>
        <begin position="273"/>
        <end position="292"/>
    </location>
</feature>
<feature type="transmembrane region" description="Helical" evidence="6">
    <location>
        <begin position="114"/>
        <end position="135"/>
    </location>
</feature>
<dbReference type="Pfam" id="PF11700">
    <property type="entry name" value="ATG22"/>
    <property type="match status" value="2"/>
</dbReference>
<dbReference type="SUPFAM" id="SSF103473">
    <property type="entry name" value="MFS general substrate transporter"/>
    <property type="match status" value="1"/>
</dbReference>
<dbReference type="EMBL" id="AP018052">
    <property type="protein sequence ID" value="BAZ95158.1"/>
    <property type="molecule type" value="Genomic_DNA"/>
</dbReference>
<dbReference type="InterPro" id="IPR050495">
    <property type="entry name" value="ATG22/LtaA_families"/>
</dbReference>
<feature type="transmembrane region" description="Helical" evidence="6">
    <location>
        <begin position="55"/>
        <end position="72"/>
    </location>
</feature>
<dbReference type="AlphaFoldDB" id="A0A1Z4VUV8"/>
<feature type="domain" description="Major facilitator superfamily (MFS) profile" evidence="7">
    <location>
        <begin position="10"/>
        <end position="415"/>
    </location>
</feature>
<dbReference type="PROSITE" id="PS50850">
    <property type="entry name" value="MFS"/>
    <property type="match status" value="1"/>
</dbReference>
<sequence length="425" mass="46106">MASHSHQRGIYGWALYDWANSAFSTTVMAGFFPVFFKQVWNAGEPVALSTFRLGLANSLASLVVMLAAPLIGAMADQLGYRKGALLIFAALGILMTGALAWIQAGHWELAALTYALAVIGFSGSNLFYDALLVYIAPLRDSDRVSALGFALGYLGGGLLFSLNLVMAWQPEWFGLADRDAAVRAAFLSVAVWWVVFSLPLLLWVHEPQPPSRPTWGASLSRGGRQLVRTLREIRALPEAFIFLLAYWFYIDGVGTIIRMAVDYGLSLGFPDTSLVTALLITQFVGFPATLVFGRLGGLMGTRNAIYLALGLYMLITLWGAFMSAVWEFYLLATAVGLVQGGVQALSRSLFARLIPLRQSAELFGFYNMLGKFAAVLGPLLMGTVVLVTGSPRVGIVSVLLLFGIGVWLLSRVDIERGEQRVNAGT</sequence>
<dbReference type="InterPro" id="IPR020846">
    <property type="entry name" value="MFS_dom"/>
</dbReference>
<feature type="transmembrane region" description="Helical" evidence="6">
    <location>
        <begin position="304"/>
        <end position="322"/>
    </location>
</feature>
<evidence type="ECO:0000313" key="8">
    <source>
        <dbReference type="EMBL" id="BAZ95158.1"/>
    </source>
</evidence>
<evidence type="ECO:0000256" key="1">
    <source>
        <dbReference type="ARBA" id="ARBA00004127"/>
    </source>
</evidence>
<feature type="transmembrane region" description="Helical" evidence="6">
    <location>
        <begin position="147"/>
        <end position="168"/>
    </location>
</feature>
<dbReference type="Proteomes" id="UP000218765">
    <property type="component" value="Chromosome"/>
</dbReference>
<dbReference type="PANTHER" id="PTHR23519:SF1">
    <property type="entry name" value="AUTOPHAGY-RELATED PROTEIN 22"/>
    <property type="match status" value="1"/>
</dbReference>
<keyword evidence="4 6" id="KW-1133">Transmembrane helix</keyword>
<protein>
    <submittedName>
        <fullName evidence="8">Permease</fullName>
    </submittedName>
</protein>
<evidence type="ECO:0000313" key="9">
    <source>
        <dbReference type="Proteomes" id="UP000218765"/>
    </source>
</evidence>
<dbReference type="InterPro" id="IPR024671">
    <property type="entry name" value="Atg22-like"/>
</dbReference>
<feature type="transmembrane region" description="Helical" evidence="6">
    <location>
        <begin position="239"/>
        <end position="261"/>
    </location>
</feature>
<dbReference type="InterPro" id="IPR036259">
    <property type="entry name" value="MFS_trans_sf"/>
</dbReference>
<keyword evidence="5 6" id="KW-0472">Membrane</keyword>
<accession>A0A1Z4VUV8</accession>
<evidence type="ECO:0000256" key="2">
    <source>
        <dbReference type="ARBA" id="ARBA00022448"/>
    </source>
</evidence>
<dbReference type="GO" id="GO:0012505">
    <property type="term" value="C:endomembrane system"/>
    <property type="evidence" value="ECO:0007669"/>
    <property type="project" value="UniProtKB-SubCell"/>
</dbReference>
<feature type="transmembrane region" description="Helical" evidence="6">
    <location>
        <begin position="362"/>
        <end position="387"/>
    </location>
</feature>
<evidence type="ECO:0000256" key="5">
    <source>
        <dbReference type="ARBA" id="ARBA00023136"/>
    </source>
</evidence>
<comment type="subcellular location">
    <subcellularLocation>
        <location evidence="1">Endomembrane system</location>
        <topology evidence="1">Multi-pass membrane protein</topology>
    </subcellularLocation>
</comment>
<dbReference type="KEGG" id="ttc:FOKN1_2798"/>
<evidence type="ECO:0000256" key="6">
    <source>
        <dbReference type="SAM" id="Phobius"/>
    </source>
</evidence>
<organism evidence="8 9">
    <name type="scientific">Thiohalobacter thiocyanaticus</name>
    <dbReference type="NCBI Taxonomy" id="585455"/>
    <lineage>
        <taxon>Bacteria</taxon>
        <taxon>Pseudomonadati</taxon>
        <taxon>Pseudomonadota</taxon>
        <taxon>Gammaproteobacteria</taxon>
        <taxon>Thiohalobacterales</taxon>
        <taxon>Thiohalobacteraceae</taxon>
        <taxon>Thiohalobacter</taxon>
    </lineage>
</organism>
<keyword evidence="2" id="KW-0813">Transport</keyword>
<feature type="transmembrane region" description="Helical" evidence="6">
    <location>
        <begin position="180"/>
        <end position="204"/>
    </location>
</feature>
<evidence type="ECO:0000256" key="3">
    <source>
        <dbReference type="ARBA" id="ARBA00022692"/>
    </source>
</evidence>
<feature type="transmembrane region" description="Helical" evidence="6">
    <location>
        <begin position="393"/>
        <end position="410"/>
    </location>
</feature>
<gene>
    <name evidence="8" type="ORF">FOKN1_2798</name>
</gene>
<proteinExistence type="predicted"/>